<dbReference type="Pfam" id="PF21412">
    <property type="entry name" value="TEP1_CUB2"/>
    <property type="match status" value="1"/>
</dbReference>
<dbReference type="VEuPathDB" id="VectorBase:ASIC004705"/>
<proteinExistence type="predicted"/>
<dbReference type="EnsemblMetazoa" id="ASIC004705-RA">
    <property type="protein sequence ID" value="ASIC004705-PA"/>
    <property type="gene ID" value="ASIC004705"/>
</dbReference>
<keyword evidence="5" id="KW-1185">Reference proteome</keyword>
<evidence type="ECO:0000259" key="1">
    <source>
        <dbReference type="Pfam" id="PF07677"/>
    </source>
</evidence>
<feature type="domain" description="TEP1 second CUB" evidence="2">
    <location>
        <begin position="19"/>
        <end position="85"/>
    </location>
</feature>
<gene>
    <name evidence="3" type="ORF">ZHAS_00004705</name>
</gene>
<evidence type="ECO:0000259" key="2">
    <source>
        <dbReference type="Pfam" id="PF21412"/>
    </source>
</evidence>
<dbReference type="InterPro" id="IPR036595">
    <property type="entry name" value="A-macroglobulin_rcpt-bd_sf"/>
</dbReference>
<name>A0A084VHP0_ANOSI</name>
<protein>
    <submittedName>
        <fullName evidence="3 4">Thioester protein 1</fullName>
    </submittedName>
</protein>
<dbReference type="GO" id="GO:0005576">
    <property type="term" value="C:extracellular region"/>
    <property type="evidence" value="ECO:0007669"/>
    <property type="project" value="InterPro"/>
</dbReference>
<evidence type="ECO:0000313" key="5">
    <source>
        <dbReference type="Proteomes" id="UP000030765"/>
    </source>
</evidence>
<evidence type="ECO:0000313" key="4">
    <source>
        <dbReference type="EnsemblMetazoa" id="ASIC004705-PA"/>
    </source>
</evidence>
<feature type="domain" description="Alpha-macroglobulin receptor-binding" evidence="1">
    <location>
        <begin position="126"/>
        <end position="152"/>
    </location>
</feature>
<dbReference type="VEuPathDB" id="VectorBase:ASIS002069"/>
<reference evidence="3 5" key="1">
    <citation type="journal article" date="2014" name="BMC Genomics">
        <title>Genome sequence of Anopheles sinensis provides insight into genetics basis of mosquito competence for malaria parasites.</title>
        <authorList>
            <person name="Zhou D."/>
            <person name="Zhang D."/>
            <person name="Ding G."/>
            <person name="Shi L."/>
            <person name="Hou Q."/>
            <person name="Ye Y."/>
            <person name="Xu Y."/>
            <person name="Zhou H."/>
            <person name="Xiong C."/>
            <person name="Li S."/>
            <person name="Yu J."/>
            <person name="Hong S."/>
            <person name="Yu X."/>
            <person name="Zou P."/>
            <person name="Chen C."/>
            <person name="Chang X."/>
            <person name="Wang W."/>
            <person name="Lv Y."/>
            <person name="Sun Y."/>
            <person name="Ma L."/>
            <person name="Shen B."/>
            <person name="Zhu C."/>
        </authorList>
    </citation>
    <scope>NUCLEOTIDE SEQUENCE [LARGE SCALE GENOMIC DNA]</scope>
</reference>
<dbReference type="STRING" id="74873.A0A084VHP0"/>
<dbReference type="SUPFAM" id="SSF49410">
    <property type="entry name" value="Alpha-macroglobulin receptor domain"/>
    <property type="match status" value="1"/>
</dbReference>
<dbReference type="EMBL" id="ATLV01013197">
    <property type="status" value="NOT_ANNOTATED_CDS"/>
    <property type="molecule type" value="Genomic_DNA"/>
</dbReference>
<organism evidence="3">
    <name type="scientific">Anopheles sinensis</name>
    <name type="common">Mosquito</name>
    <dbReference type="NCBI Taxonomy" id="74873"/>
    <lineage>
        <taxon>Eukaryota</taxon>
        <taxon>Metazoa</taxon>
        <taxon>Ecdysozoa</taxon>
        <taxon>Arthropoda</taxon>
        <taxon>Hexapoda</taxon>
        <taxon>Insecta</taxon>
        <taxon>Pterygota</taxon>
        <taxon>Neoptera</taxon>
        <taxon>Endopterygota</taxon>
        <taxon>Diptera</taxon>
        <taxon>Nematocera</taxon>
        <taxon>Culicoidea</taxon>
        <taxon>Culicidae</taxon>
        <taxon>Anophelinae</taxon>
        <taxon>Anopheles</taxon>
    </lineage>
</organism>
<reference evidence="4" key="2">
    <citation type="submission" date="2020-05" db="UniProtKB">
        <authorList>
            <consortium name="EnsemblMetazoa"/>
        </authorList>
    </citation>
    <scope>IDENTIFICATION</scope>
</reference>
<dbReference type="InterPro" id="IPR009048">
    <property type="entry name" value="A-macroglobulin_rcpt-bd"/>
</dbReference>
<dbReference type="Pfam" id="PF07677">
    <property type="entry name" value="A2M_recep"/>
    <property type="match status" value="1"/>
</dbReference>
<accession>A0A084VHP0</accession>
<dbReference type="Gene3D" id="2.60.120.1540">
    <property type="match status" value="1"/>
</dbReference>
<sequence>MDTIAQLNALTKLVEFINPSKNDYRVTYKFFNRYKKLHANRVWYLSISPRDTRPIMIEDIPKDTRQMQIEVLGKGVGLFSLQYEFGVNLVNHQRRFGLSLEKLKPVSNFELKLKVCVSYISRLDYRSNMAIVEVNFPSGYTVDNDPISMVTGDSSIEVGNVRKKHK</sequence>
<dbReference type="AlphaFoldDB" id="A0A084VHP0"/>
<dbReference type="Proteomes" id="UP000030765">
    <property type="component" value="Unassembled WGS sequence"/>
</dbReference>
<dbReference type="Gene3D" id="2.60.40.690">
    <property type="entry name" value="Alpha-macroglobulin, receptor-binding domain"/>
    <property type="match status" value="1"/>
</dbReference>
<evidence type="ECO:0000313" key="3">
    <source>
        <dbReference type="EMBL" id="KFB37484.1"/>
    </source>
</evidence>
<dbReference type="EMBL" id="KE524843">
    <property type="protein sequence ID" value="KFB37484.1"/>
    <property type="molecule type" value="Genomic_DNA"/>
</dbReference>
<dbReference type="InterPro" id="IPR049135">
    <property type="entry name" value="TEP1_CUB2"/>
</dbReference>